<organism evidence="1 2">
    <name type="scientific">Tetragonisca angustula</name>
    <dbReference type="NCBI Taxonomy" id="166442"/>
    <lineage>
        <taxon>Eukaryota</taxon>
        <taxon>Metazoa</taxon>
        <taxon>Ecdysozoa</taxon>
        <taxon>Arthropoda</taxon>
        <taxon>Hexapoda</taxon>
        <taxon>Insecta</taxon>
        <taxon>Pterygota</taxon>
        <taxon>Neoptera</taxon>
        <taxon>Endopterygota</taxon>
        <taxon>Hymenoptera</taxon>
        <taxon>Apocrita</taxon>
        <taxon>Aculeata</taxon>
        <taxon>Apoidea</taxon>
        <taxon>Anthophila</taxon>
        <taxon>Apidae</taxon>
        <taxon>Tetragonisca</taxon>
    </lineage>
</organism>
<proteinExistence type="predicted"/>
<dbReference type="EMBL" id="JAWNGG020000120">
    <property type="protein sequence ID" value="KAK9300904.1"/>
    <property type="molecule type" value="Genomic_DNA"/>
</dbReference>
<dbReference type="AlphaFoldDB" id="A0AAW0ZTT4"/>
<dbReference type="Proteomes" id="UP001432146">
    <property type="component" value="Unassembled WGS sequence"/>
</dbReference>
<protein>
    <submittedName>
        <fullName evidence="1">Uncharacterized protein</fullName>
    </submittedName>
</protein>
<evidence type="ECO:0000313" key="1">
    <source>
        <dbReference type="EMBL" id="KAK9300904.1"/>
    </source>
</evidence>
<keyword evidence="2" id="KW-1185">Reference proteome</keyword>
<comment type="caution">
    <text evidence="1">The sequence shown here is derived from an EMBL/GenBank/DDBJ whole genome shotgun (WGS) entry which is preliminary data.</text>
</comment>
<sequence>MKPKHEIFKIPIGDDTKIRSCYIFEISPIMCNNSSICLLFPHKKKKFLQIETSFIGASRTQLCEAEQFTAFSICNLQSLGTFLEQRMRKEVWRKRLEHRQSNHLACKLIYIASQLA</sequence>
<accession>A0AAW0ZTT4</accession>
<evidence type="ECO:0000313" key="2">
    <source>
        <dbReference type="Proteomes" id="UP001432146"/>
    </source>
</evidence>
<name>A0AAW0ZTT4_9HYME</name>
<reference evidence="1 2" key="1">
    <citation type="submission" date="2024-05" db="EMBL/GenBank/DDBJ databases">
        <title>The nuclear and mitochondrial genome assemblies of Tetragonisca angustula (Apidae: Meliponini), a tiny yet remarkable pollinator in the Neotropics.</title>
        <authorList>
            <person name="Ferrari R."/>
            <person name="Ricardo P.C."/>
            <person name="Dias F.C."/>
            <person name="Araujo N.S."/>
            <person name="Soares D.O."/>
            <person name="Zhou Q.-S."/>
            <person name="Zhu C.-D."/>
            <person name="Coutinho L."/>
            <person name="Airas M.C."/>
            <person name="Batista T.M."/>
        </authorList>
    </citation>
    <scope>NUCLEOTIDE SEQUENCE [LARGE SCALE GENOMIC DNA]</scope>
    <source>
        <strain evidence="1">ASF017062</strain>
        <tissue evidence="1">Abdomen</tissue>
    </source>
</reference>
<gene>
    <name evidence="1" type="ORF">QLX08_006604</name>
</gene>